<sequence>MSHFLAAERAQRVGCGGFEYGAERGAAYDDGVCRGVPDFVANPAPAPARTYDCPLAPDAGSARTARAAVRRELAAWGAAELVEDCCLIVTELVTNAVRHGAGAIHLRLGTNGRWVYGEVYDGGEHLPRVRPGDPDATGGRGLLIVDRVADDWGWARMPGGGKIVWFLLGARGEPPPVTGA</sequence>
<evidence type="ECO:0000313" key="3">
    <source>
        <dbReference type="EMBL" id="TQM74112.1"/>
    </source>
</evidence>
<dbReference type="AlphaFoldDB" id="A0A543IU61"/>
<keyword evidence="3" id="KW-0418">Kinase</keyword>
<dbReference type="GO" id="GO:0004674">
    <property type="term" value="F:protein serine/threonine kinase activity"/>
    <property type="evidence" value="ECO:0007669"/>
    <property type="project" value="UniProtKB-KW"/>
</dbReference>
<protein>
    <submittedName>
        <fullName evidence="3">Histidine kinase-like protein</fullName>
    </submittedName>
</protein>
<dbReference type="SUPFAM" id="SSF55874">
    <property type="entry name" value="ATPase domain of HSP90 chaperone/DNA topoisomerase II/histidine kinase"/>
    <property type="match status" value="1"/>
</dbReference>
<keyword evidence="1" id="KW-0723">Serine/threonine-protein kinase</keyword>
<feature type="domain" description="Histidine kinase/HSP90-like ATPase" evidence="2">
    <location>
        <begin position="57"/>
        <end position="165"/>
    </location>
</feature>
<proteinExistence type="predicted"/>
<evidence type="ECO:0000256" key="1">
    <source>
        <dbReference type="ARBA" id="ARBA00022527"/>
    </source>
</evidence>
<reference evidence="3 4" key="1">
    <citation type="submission" date="2019-06" db="EMBL/GenBank/DDBJ databases">
        <title>Sequencing the genomes of 1000 actinobacteria strains.</title>
        <authorList>
            <person name="Klenk H.-P."/>
        </authorList>
    </citation>
    <scope>NUCLEOTIDE SEQUENCE [LARGE SCALE GENOMIC DNA]</scope>
    <source>
        <strain evidence="3 4">DSM 43186</strain>
    </source>
</reference>
<dbReference type="InterPro" id="IPR036890">
    <property type="entry name" value="HATPase_C_sf"/>
</dbReference>
<keyword evidence="4" id="KW-1185">Reference proteome</keyword>
<dbReference type="Pfam" id="PF13581">
    <property type="entry name" value="HATPase_c_2"/>
    <property type="match status" value="1"/>
</dbReference>
<accession>A0A543IU61</accession>
<dbReference type="CDD" id="cd16936">
    <property type="entry name" value="HATPase_RsbW-like"/>
    <property type="match status" value="1"/>
</dbReference>
<dbReference type="RefSeq" id="WP_170198696.1">
    <property type="nucleotide sequence ID" value="NZ_BMPV01000006.1"/>
</dbReference>
<dbReference type="Proteomes" id="UP000319213">
    <property type="component" value="Unassembled WGS sequence"/>
</dbReference>
<dbReference type="InterPro" id="IPR050267">
    <property type="entry name" value="Anti-sigma-factor_SerPK"/>
</dbReference>
<keyword evidence="3" id="KW-0808">Transferase</keyword>
<dbReference type="EMBL" id="VFPQ01000001">
    <property type="protein sequence ID" value="TQM74112.1"/>
    <property type="molecule type" value="Genomic_DNA"/>
</dbReference>
<organism evidence="3 4">
    <name type="scientific">Thermopolyspora flexuosa</name>
    <dbReference type="NCBI Taxonomy" id="103836"/>
    <lineage>
        <taxon>Bacteria</taxon>
        <taxon>Bacillati</taxon>
        <taxon>Actinomycetota</taxon>
        <taxon>Actinomycetes</taxon>
        <taxon>Streptosporangiales</taxon>
        <taxon>Streptosporangiaceae</taxon>
        <taxon>Thermopolyspora</taxon>
    </lineage>
</organism>
<name>A0A543IU61_9ACTN</name>
<comment type="caution">
    <text evidence="3">The sequence shown here is derived from an EMBL/GenBank/DDBJ whole genome shotgun (WGS) entry which is preliminary data.</text>
</comment>
<dbReference type="InterPro" id="IPR003594">
    <property type="entry name" value="HATPase_dom"/>
</dbReference>
<gene>
    <name evidence="3" type="ORF">FHX40_0774</name>
</gene>
<evidence type="ECO:0000313" key="4">
    <source>
        <dbReference type="Proteomes" id="UP000319213"/>
    </source>
</evidence>
<dbReference type="PANTHER" id="PTHR35526:SF3">
    <property type="entry name" value="ANTI-SIGMA-F FACTOR RSBW"/>
    <property type="match status" value="1"/>
</dbReference>
<dbReference type="Gene3D" id="3.30.565.10">
    <property type="entry name" value="Histidine kinase-like ATPase, C-terminal domain"/>
    <property type="match status" value="1"/>
</dbReference>
<evidence type="ECO:0000259" key="2">
    <source>
        <dbReference type="Pfam" id="PF13581"/>
    </source>
</evidence>
<dbReference type="PANTHER" id="PTHR35526">
    <property type="entry name" value="ANTI-SIGMA-F FACTOR RSBW-RELATED"/>
    <property type="match status" value="1"/>
</dbReference>